<dbReference type="Gene3D" id="3.10.180.10">
    <property type="entry name" value="2,3-Dihydroxybiphenyl 1,2-Dioxygenase, domain 1"/>
    <property type="match status" value="1"/>
</dbReference>
<keyword evidence="7" id="KW-1185">Reference proteome</keyword>
<proteinExistence type="predicted"/>
<dbReference type="InterPro" id="IPR005956">
    <property type="entry name" value="4OHPhenylPyrv_dOase"/>
</dbReference>
<dbReference type="EC" id="1.13.11.27" evidence="2"/>
<gene>
    <name evidence="6" type="ORF">Ahy_B10g102567</name>
</gene>
<dbReference type="AlphaFoldDB" id="A0A444X252"/>
<evidence type="ECO:0000256" key="2">
    <source>
        <dbReference type="ARBA" id="ARBA00013222"/>
    </source>
</evidence>
<keyword evidence="3" id="KW-0828">Tyrosine catabolism</keyword>
<evidence type="ECO:0000313" key="6">
    <source>
        <dbReference type="EMBL" id="RYQ83750.1"/>
    </source>
</evidence>
<accession>A0A444X252</accession>
<name>A0A444X252_ARAHY</name>
<dbReference type="GO" id="GO:0006572">
    <property type="term" value="P:L-tyrosine catabolic process"/>
    <property type="evidence" value="ECO:0007669"/>
    <property type="project" value="UniProtKB-KW"/>
</dbReference>
<organism evidence="6 7">
    <name type="scientific">Arachis hypogaea</name>
    <name type="common">Peanut</name>
    <dbReference type="NCBI Taxonomy" id="3818"/>
    <lineage>
        <taxon>Eukaryota</taxon>
        <taxon>Viridiplantae</taxon>
        <taxon>Streptophyta</taxon>
        <taxon>Embryophyta</taxon>
        <taxon>Tracheophyta</taxon>
        <taxon>Spermatophyta</taxon>
        <taxon>Magnoliopsida</taxon>
        <taxon>eudicotyledons</taxon>
        <taxon>Gunneridae</taxon>
        <taxon>Pentapetalae</taxon>
        <taxon>rosids</taxon>
        <taxon>fabids</taxon>
        <taxon>Fabales</taxon>
        <taxon>Fabaceae</taxon>
        <taxon>Papilionoideae</taxon>
        <taxon>50 kb inversion clade</taxon>
        <taxon>dalbergioids sensu lato</taxon>
        <taxon>Dalbergieae</taxon>
        <taxon>Pterocarpus clade</taxon>
        <taxon>Arachis</taxon>
    </lineage>
</organism>
<evidence type="ECO:0000256" key="4">
    <source>
        <dbReference type="ARBA" id="ARBA00023232"/>
    </source>
</evidence>
<evidence type="ECO:0000256" key="3">
    <source>
        <dbReference type="ARBA" id="ARBA00022878"/>
    </source>
</evidence>
<evidence type="ECO:0000313" key="7">
    <source>
        <dbReference type="Proteomes" id="UP000289738"/>
    </source>
</evidence>
<dbReference type="PANTHER" id="PTHR11959:SF1">
    <property type="entry name" value="4-HYDROXYPHENYLPYRUVATE DIOXYGENASE"/>
    <property type="match status" value="1"/>
</dbReference>
<feature type="compositionally biased region" description="Low complexity" evidence="5">
    <location>
        <begin position="108"/>
        <end position="119"/>
    </location>
</feature>
<dbReference type="SUPFAM" id="SSF54593">
    <property type="entry name" value="Glyoxalase/Bleomycin resistance protein/Dihydroxybiphenyl dioxygenase"/>
    <property type="match status" value="1"/>
</dbReference>
<evidence type="ECO:0000256" key="5">
    <source>
        <dbReference type="SAM" id="MobiDB-lite"/>
    </source>
</evidence>
<comment type="pathway">
    <text evidence="1">Amino-acid degradation; L-phenylalanine degradation; acetoacetate and fumarate from L-phenylalanine: step 3/6.</text>
</comment>
<dbReference type="GO" id="GO:0006559">
    <property type="term" value="P:L-phenylalanine catabolic process"/>
    <property type="evidence" value="ECO:0007669"/>
    <property type="project" value="UniProtKB-KW"/>
</dbReference>
<evidence type="ECO:0000256" key="1">
    <source>
        <dbReference type="ARBA" id="ARBA00005162"/>
    </source>
</evidence>
<feature type="region of interest" description="Disordered" evidence="5">
    <location>
        <begin position="99"/>
        <end position="120"/>
    </location>
</feature>
<dbReference type="Proteomes" id="UP000289738">
    <property type="component" value="Chromosome B10"/>
</dbReference>
<keyword evidence="4" id="KW-0585">Phenylalanine catabolism</keyword>
<dbReference type="GO" id="GO:0003868">
    <property type="term" value="F:4-hydroxyphenylpyruvate dioxygenase activity"/>
    <property type="evidence" value="ECO:0007669"/>
    <property type="project" value="UniProtKB-EC"/>
</dbReference>
<dbReference type="EMBL" id="SDMP01000020">
    <property type="protein sequence ID" value="RYQ83750.1"/>
    <property type="molecule type" value="Genomic_DNA"/>
</dbReference>
<reference evidence="6 7" key="1">
    <citation type="submission" date="2019-01" db="EMBL/GenBank/DDBJ databases">
        <title>Sequencing of cultivated peanut Arachis hypogaea provides insights into genome evolution and oil improvement.</title>
        <authorList>
            <person name="Chen X."/>
        </authorList>
    </citation>
    <scope>NUCLEOTIDE SEQUENCE [LARGE SCALE GENOMIC DNA]</scope>
    <source>
        <strain evidence="7">cv. Fuhuasheng</strain>
        <tissue evidence="6">Leaves</tissue>
    </source>
</reference>
<sequence length="149" mass="15685">MPIVAKSDLSTENAVHASYLLRSGNLNFLFSAPYSASISGGDASAAIPSFSASDCHSFAAKHGLAVRAVTIEVEDVSAAFSASVANGANLYLRRFSSTTASDSPRFNSTATSFSATSATPTRPENLTEILAYGSSLDSKPWRLIRRSRS</sequence>
<comment type="caution">
    <text evidence="6">The sequence shown here is derived from an EMBL/GenBank/DDBJ whole genome shotgun (WGS) entry which is preliminary data.</text>
</comment>
<protein>
    <recommendedName>
        <fullName evidence="2">4-hydroxyphenylpyruvate dioxygenase</fullName>
        <ecNumber evidence="2">1.13.11.27</ecNumber>
    </recommendedName>
</protein>
<dbReference type="PANTHER" id="PTHR11959">
    <property type="entry name" value="4-HYDROXYPHENYLPYRUVATE DIOXYGENASE"/>
    <property type="match status" value="1"/>
</dbReference>
<dbReference type="InterPro" id="IPR029068">
    <property type="entry name" value="Glyas_Bleomycin-R_OHBP_Dase"/>
</dbReference>
<dbReference type="STRING" id="3818.A0A444X252"/>